<reference evidence="13" key="1">
    <citation type="submission" date="2018-05" db="EMBL/GenBank/DDBJ databases">
        <authorList>
            <person name="Lanie J.A."/>
            <person name="Ng W.-L."/>
            <person name="Kazmierczak K.M."/>
            <person name="Andrzejewski T.M."/>
            <person name="Davidsen T.M."/>
            <person name="Wayne K.J."/>
            <person name="Tettelin H."/>
            <person name="Glass J.I."/>
            <person name="Rusch D."/>
            <person name="Podicherti R."/>
            <person name="Tsui H.-C.T."/>
            <person name="Winkler M.E."/>
        </authorList>
    </citation>
    <scope>NUCLEOTIDE SEQUENCE</scope>
</reference>
<feature type="transmembrane region" description="Helical" evidence="12">
    <location>
        <begin position="82"/>
        <end position="101"/>
    </location>
</feature>
<feature type="transmembrane region" description="Helical" evidence="12">
    <location>
        <begin position="215"/>
        <end position="238"/>
    </location>
</feature>
<evidence type="ECO:0000256" key="6">
    <source>
        <dbReference type="ARBA" id="ARBA00022692"/>
    </source>
</evidence>
<proteinExistence type="inferred from homology"/>
<feature type="transmembrane region" description="Helical" evidence="12">
    <location>
        <begin position="41"/>
        <end position="61"/>
    </location>
</feature>
<comment type="similarity">
    <text evidence="2">Belongs to the UppP family.</text>
</comment>
<dbReference type="PANTHER" id="PTHR30622:SF4">
    <property type="entry name" value="UNDECAPRENYL-DIPHOSPHATASE"/>
    <property type="match status" value="1"/>
</dbReference>
<evidence type="ECO:0000256" key="2">
    <source>
        <dbReference type="ARBA" id="ARBA00010621"/>
    </source>
</evidence>
<dbReference type="GO" id="GO:0050380">
    <property type="term" value="F:undecaprenyl-diphosphatase activity"/>
    <property type="evidence" value="ECO:0007669"/>
    <property type="project" value="UniProtKB-EC"/>
</dbReference>
<dbReference type="EC" id="3.6.1.27" evidence="3"/>
<comment type="subcellular location">
    <subcellularLocation>
        <location evidence="1">Cell membrane</location>
        <topology evidence="1">Multi-pass membrane protein</topology>
    </subcellularLocation>
</comment>
<comment type="catalytic activity">
    <reaction evidence="11">
        <text>di-trans,octa-cis-undecaprenyl diphosphate + H2O = di-trans,octa-cis-undecaprenyl phosphate + phosphate + H(+)</text>
        <dbReference type="Rhea" id="RHEA:28094"/>
        <dbReference type="ChEBI" id="CHEBI:15377"/>
        <dbReference type="ChEBI" id="CHEBI:15378"/>
        <dbReference type="ChEBI" id="CHEBI:43474"/>
        <dbReference type="ChEBI" id="CHEBI:58405"/>
        <dbReference type="ChEBI" id="CHEBI:60392"/>
        <dbReference type="EC" id="3.6.1.27"/>
    </reaction>
</comment>
<name>A0A381XLV6_9ZZZZ</name>
<evidence type="ECO:0000256" key="10">
    <source>
        <dbReference type="ARBA" id="ARBA00032707"/>
    </source>
</evidence>
<dbReference type="AlphaFoldDB" id="A0A381XLV6"/>
<evidence type="ECO:0000256" key="1">
    <source>
        <dbReference type="ARBA" id="ARBA00004651"/>
    </source>
</evidence>
<keyword evidence="7" id="KW-0378">Hydrolase</keyword>
<feature type="transmembrane region" description="Helical" evidence="12">
    <location>
        <begin position="184"/>
        <end position="203"/>
    </location>
</feature>
<evidence type="ECO:0000256" key="5">
    <source>
        <dbReference type="ARBA" id="ARBA00022475"/>
    </source>
</evidence>
<keyword evidence="9 12" id="KW-0472">Membrane</keyword>
<protein>
    <recommendedName>
        <fullName evidence="4">Undecaprenyl-diphosphatase</fullName>
        <ecNumber evidence="3">3.6.1.27</ecNumber>
    </recommendedName>
    <alternativeName>
        <fullName evidence="10">Undecaprenyl pyrophosphate phosphatase</fullName>
    </alternativeName>
</protein>
<keyword evidence="5" id="KW-1003">Cell membrane</keyword>
<feature type="transmembrane region" description="Helical" evidence="12">
    <location>
        <begin position="150"/>
        <end position="178"/>
    </location>
</feature>
<evidence type="ECO:0000256" key="11">
    <source>
        <dbReference type="ARBA" id="ARBA00047594"/>
    </source>
</evidence>
<dbReference type="EMBL" id="UINC01015652">
    <property type="protein sequence ID" value="SVA65764.1"/>
    <property type="molecule type" value="Genomic_DNA"/>
</dbReference>
<dbReference type="HAMAP" id="MF_01006">
    <property type="entry name" value="Undec_diphosphatase"/>
    <property type="match status" value="1"/>
</dbReference>
<evidence type="ECO:0000256" key="3">
    <source>
        <dbReference type="ARBA" id="ARBA00012374"/>
    </source>
</evidence>
<sequence>MDYINIILLGIIQGLTEFLPVSSSGHLILVPKLFDFKDQGLAMDAILHLGTLLAIIIYFHRELAKLTYGLFNRNKNPNYHRLAWHIVWASFPAGIIGLLWGNLIEQELRNTTFVAWNLLFWSFIFFTAERYSINKKLTESKITQMTLRKVLFIGFAQAIALLPGTSRSGITIAAGLLANLSPTRAAQFSFLLGTPIIFAAGVHKTLHFLSSPINSVHLSGVQLGIGLLVSFIVGYFSIKLLLGIVSRLGLMPFIIYRVILATSILIVF</sequence>
<feature type="transmembrane region" description="Helical" evidence="12">
    <location>
        <begin position="113"/>
        <end position="129"/>
    </location>
</feature>
<evidence type="ECO:0000313" key="13">
    <source>
        <dbReference type="EMBL" id="SVA65764.1"/>
    </source>
</evidence>
<organism evidence="13">
    <name type="scientific">marine metagenome</name>
    <dbReference type="NCBI Taxonomy" id="408172"/>
    <lineage>
        <taxon>unclassified sequences</taxon>
        <taxon>metagenomes</taxon>
        <taxon>ecological metagenomes</taxon>
    </lineage>
</organism>
<dbReference type="Pfam" id="PF02673">
    <property type="entry name" value="BacA"/>
    <property type="match status" value="1"/>
</dbReference>
<keyword evidence="8 12" id="KW-1133">Transmembrane helix</keyword>
<evidence type="ECO:0000256" key="8">
    <source>
        <dbReference type="ARBA" id="ARBA00022989"/>
    </source>
</evidence>
<gene>
    <name evidence="13" type="ORF">METZ01_LOCUS118618</name>
</gene>
<accession>A0A381XLV6</accession>
<dbReference type="GO" id="GO:0005886">
    <property type="term" value="C:plasma membrane"/>
    <property type="evidence" value="ECO:0007669"/>
    <property type="project" value="UniProtKB-SubCell"/>
</dbReference>
<evidence type="ECO:0000256" key="7">
    <source>
        <dbReference type="ARBA" id="ARBA00022801"/>
    </source>
</evidence>
<keyword evidence="6 12" id="KW-0812">Transmembrane</keyword>
<feature type="transmembrane region" description="Helical" evidence="12">
    <location>
        <begin position="244"/>
        <end position="267"/>
    </location>
</feature>
<dbReference type="InterPro" id="IPR003824">
    <property type="entry name" value="UppP"/>
</dbReference>
<feature type="transmembrane region" description="Helical" evidence="12">
    <location>
        <begin position="7"/>
        <end position="29"/>
    </location>
</feature>
<evidence type="ECO:0000256" key="12">
    <source>
        <dbReference type="SAM" id="Phobius"/>
    </source>
</evidence>
<evidence type="ECO:0000256" key="9">
    <source>
        <dbReference type="ARBA" id="ARBA00023136"/>
    </source>
</evidence>
<evidence type="ECO:0000256" key="4">
    <source>
        <dbReference type="ARBA" id="ARBA00021581"/>
    </source>
</evidence>
<dbReference type="PANTHER" id="PTHR30622">
    <property type="entry name" value="UNDECAPRENYL-DIPHOSPHATASE"/>
    <property type="match status" value="1"/>
</dbReference>